<reference evidence="3" key="1">
    <citation type="submission" date="2021-12" db="EMBL/GenBank/DDBJ databases">
        <authorList>
            <person name="Zaccaron A."/>
            <person name="Stergiopoulos I."/>
        </authorList>
    </citation>
    <scope>NUCLEOTIDE SEQUENCE</scope>
    <source>
        <strain evidence="3">Race5_Kim</strain>
    </source>
</reference>
<dbReference type="GeneID" id="71981295"/>
<gene>
    <name evidence="3" type="ORF">CLAFUR5_01417</name>
</gene>
<dbReference type="Gene3D" id="3.10.180.10">
    <property type="entry name" value="2,3-Dihydroxybiphenyl 1,2-Dioxygenase, domain 1"/>
    <property type="match status" value="1"/>
</dbReference>
<dbReference type="OrthoDB" id="408973at2759"/>
<dbReference type="EMBL" id="CP090163">
    <property type="protein sequence ID" value="UJO11787.1"/>
    <property type="molecule type" value="Genomic_DNA"/>
</dbReference>
<name>A0A9Q8L6N3_PASFU</name>
<dbReference type="PANTHER" id="PTHR40265">
    <property type="entry name" value="BLL2707 PROTEIN"/>
    <property type="match status" value="1"/>
</dbReference>
<accession>A0A9Q8L6N3</accession>
<evidence type="ECO:0000313" key="4">
    <source>
        <dbReference type="Proteomes" id="UP000756132"/>
    </source>
</evidence>
<dbReference type="AlphaFoldDB" id="A0A9Q8L6N3"/>
<feature type="region of interest" description="Disordered" evidence="1">
    <location>
        <begin position="107"/>
        <end position="126"/>
    </location>
</feature>
<dbReference type="Pfam" id="PF13468">
    <property type="entry name" value="Glyoxalase_3"/>
    <property type="match status" value="1"/>
</dbReference>
<evidence type="ECO:0000259" key="2">
    <source>
        <dbReference type="Pfam" id="PF13468"/>
    </source>
</evidence>
<organism evidence="3 4">
    <name type="scientific">Passalora fulva</name>
    <name type="common">Tomato leaf mold</name>
    <name type="synonym">Cladosporium fulvum</name>
    <dbReference type="NCBI Taxonomy" id="5499"/>
    <lineage>
        <taxon>Eukaryota</taxon>
        <taxon>Fungi</taxon>
        <taxon>Dikarya</taxon>
        <taxon>Ascomycota</taxon>
        <taxon>Pezizomycotina</taxon>
        <taxon>Dothideomycetes</taxon>
        <taxon>Dothideomycetidae</taxon>
        <taxon>Mycosphaerellales</taxon>
        <taxon>Mycosphaerellaceae</taxon>
        <taxon>Fulvia</taxon>
    </lineage>
</organism>
<sequence>MSVELQLDHVVLLVPYQDVVNSPSWVTDHLTVSPGGVHADGKTENKLVLFADGTYLELIAFINDDAEKRRGHWWDKPYGVIDYALTTTSDHSFGALKSIKDRLSQTDSGISYTNPQDGGRRKPDGTELKWRVTFPTGTSRGNAPFFCHDVTPRDRRVPEKRVGRMGVVVLSIYDLSRNLCTSILQTPKAPILTRKKS</sequence>
<dbReference type="Proteomes" id="UP000756132">
    <property type="component" value="Chromosome 1"/>
</dbReference>
<dbReference type="RefSeq" id="XP_047756153.1">
    <property type="nucleotide sequence ID" value="XM_047900565.1"/>
</dbReference>
<dbReference type="InterPro" id="IPR025870">
    <property type="entry name" value="Glyoxalase-like_dom"/>
</dbReference>
<dbReference type="PANTHER" id="PTHR40265:SF1">
    <property type="entry name" value="GLYOXALASE-LIKE DOMAIN-CONTAINING PROTEIN"/>
    <property type="match status" value="1"/>
</dbReference>
<protein>
    <recommendedName>
        <fullName evidence="2">Glyoxalase-like domain-containing protein</fullName>
    </recommendedName>
</protein>
<dbReference type="InterPro" id="IPR029068">
    <property type="entry name" value="Glyas_Bleomycin-R_OHBP_Dase"/>
</dbReference>
<evidence type="ECO:0000256" key="1">
    <source>
        <dbReference type="SAM" id="MobiDB-lite"/>
    </source>
</evidence>
<reference evidence="3" key="2">
    <citation type="journal article" date="2022" name="Microb. Genom.">
        <title>A chromosome-scale genome assembly of the tomato pathogen Cladosporium fulvum reveals a compartmentalized genome architecture and the presence of a dispensable chromosome.</title>
        <authorList>
            <person name="Zaccaron A.Z."/>
            <person name="Chen L.H."/>
            <person name="Samaras A."/>
            <person name="Stergiopoulos I."/>
        </authorList>
    </citation>
    <scope>NUCLEOTIDE SEQUENCE</scope>
    <source>
        <strain evidence="3">Race5_Kim</strain>
    </source>
</reference>
<feature type="domain" description="Glyoxalase-like" evidence="2">
    <location>
        <begin position="7"/>
        <end position="160"/>
    </location>
</feature>
<proteinExistence type="predicted"/>
<keyword evidence="4" id="KW-1185">Reference proteome</keyword>
<evidence type="ECO:0000313" key="3">
    <source>
        <dbReference type="EMBL" id="UJO11787.1"/>
    </source>
</evidence>
<feature type="compositionally biased region" description="Polar residues" evidence="1">
    <location>
        <begin position="107"/>
        <end position="116"/>
    </location>
</feature>
<dbReference type="KEGG" id="ffu:CLAFUR5_01417"/>